<proteinExistence type="predicted"/>
<dbReference type="Pfam" id="PF12802">
    <property type="entry name" value="MarR_2"/>
    <property type="match status" value="1"/>
</dbReference>
<comment type="caution">
    <text evidence="2">The sequence shown here is derived from an EMBL/GenBank/DDBJ whole genome shotgun (WGS) entry which is preliminary data.</text>
</comment>
<evidence type="ECO:0000313" key="2">
    <source>
        <dbReference type="EMBL" id="GGR30457.1"/>
    </source>
</evidence>
<organism evidence="2 3">
    <name type="scientific">Agromyces mediolanus</name>
    <name type="common">Corynebacterium mediolanum</name>
    <dbReference type="NCBI Taxonomy" id="41986"/>
    <lineage>
        <taxon>Bacteria</taxon>
        <taxon>Bacillati</taxon>
        <taxon>Actinomycetota</taxon>
        <taxon>Actinomycetes</taxon>
        <taxon>Micrococcales</taxon>
        <taxon>Microbacteriaceae</taxon>
        <taxon>Agromyces</taxon>
    </lineage>
</organism>
<dbReference type="InterPro" id="IPR000835">
    <property type="entry name" value="HTH_MarR-typ"/>
</dbReference>
<evidence type="ECO:0000259" key="1">
    <source>
        <dbReference type="SMART" id="SM00347"/>
    </source>
</evidence>
<accession>A0A918FET7</accession>
<dbReference type="InterPro" id="IPR039422">
    <property type="entry name" value="MarR/SlyA-like"/>
</dbReference>
<dbReference type="GO" id="GO:0003700">
    <property type="term" value="F:DNA-binding transcription factor activity"/>
    <property type="evidence" value="ECO:0007669"/>
    <property type="project" value="InterPro"/>
</dbReference>
<dbReference type="InterPro" id="IPR036390">
    <property type="entry name" value="WH_DNA-bd_sf"/>
</dbReference>
<dbReference type="AlphaFoldDB" id="A0A918FET7"/>
<dbReference type="RefSeq" id="WP_229781727.1">
    <property type="nucleotide sequence ID" value="NZ_BMRJ01000002.1"/>
</dbReference>
<reference evidence="2" key="1">
    <citation type="journal article" date="2014" name="Int. J. Syst. Evol. Microbiol.">
        <title>Complete genome sequence of Corynebacterium casei LMG S-19264T (=DSM 44701T), isolated from a smear-ripened cheese.</title>
        <authorList>
            <consortium name="US DOE Joint Genome Institute (JGI-PGF)"/>
            <person name="Walter F."/>
            <person name="Albersmeier A."/>
            <person name="Kalinowski J."/>
            <person name="Ruckert C."/>
        </authorList>
    </citation>
    <scope>NUCLEOTIDE SEQUENCE</scope>
    <source>
        <strain evidence="2">JCM 3346</strain>
    </source>
</reference>
<dbReference type="EMBL" id="BMRJ01000002">
    <property type="protein sequence ID" value="GGR30457.1"/>
    <property type="molecule type" value="Genomic_DNA"/>
</dbReference>
<name>A0A918FET7_AGRME</name>
<dbReference type="PANTHER" id="PTHR33164:SF106">
    <property type="entry name" value="TRANSCRIPTIONAL REGULATORY PROTEIN"/>
    <property type="match status" value="1"/>
</dbReference>
<feature type="domain" description="HTH marR-type" evidence="1">
    <location>
        <begin position="32"/>
        <end position="134"/>
    </location>
</feature>
<dbReference type="GO" id="GO:0006950">
    <property type="term" value="P:response to stress"/>
    <property type="evidence" value="ECO:0007669"/>
    <property type="project" value="TreeGrafter"/>
</dbReference>
<sequence length="163" mass="17579">MADSPSSRASAIAEHAEAMRSFMAHAVLFQDAVARSAGLNGTDLQALGLLLSDGPATPGELAQRTGLTAGGAITTMLDRLERGGFVTRSRDAADRRRVLVSAVPEAVFAEVGPVYGAVASRWNEYLDTLSEEQIRFATEFLARAAAFNRDETERLRRAPRERS</sequence>
<dbReference type="SUPFAM" id="SSF46785">
    <property type="entry name" value="Winged helix' DNA-binding domain"/>
    <property type="match status" value="1"/>
</dbReference>
<protein>
    <submittedName>
        <fullName evidence="2">MarR family transcriptional regulator</fullName>
    </submittedName>
</protein>
<reference evidence="2" key="2">
    <citation type="submission" date="2020-09" db="EMBL/GenBank/DDBJ databases">
        <authorList>
            <person name="Sun Q."/>
            <person name="Ohkuma M."/>
        </authorList>
    </citation>
    <scope>NUCLEOTIDE SEQUENCE</scope>
    <source>
        <strain evidence="2">JCM 3346</strain>
    </source>
</reference>
<dbReference type="Proteomes" id="UP000610303">
    <property type="component" value="Unassembled WGS sequence"/>
</dbReference>
<evidence type="ECO:0000313" key="3">
    <source>
        <dbReference type="Proteomes" id="UP000610303"/>
    </source>
</evidence>
<dbReference type="PANTHER" id="PTHR33164">
    <property type="entry name" value="TRANSCRIPTIONAL REGULATOR, MARR FAMILY"/>
    <property type="match status" value="1"/>
</dbReference>
<gene>
    <name evidence="2" type="primary">marR</name>
    <name evidence="2" type="ORF">GCM10010196_25640</name>
</gene>
<dbReference type="Gene3D" id="1.10.10.10">
    <property type="entry name" value="Winged helix-like DNA-binding domain superfamily/Winged helix DNA-binding domain"/>
    <property type="match status" value="1"/>
</dbReference>
<dbReference type="SMART" id="SM00347">
    <property type="entry name" value="HTH_MARR"/>
    <property type="match status" value="1"/>
</dbReference>
<keyword evidence="3" id="KW-1185">Reference proteome</keyword>
<dbReference type="InterPro" id="IPR036388">
    <property type="entry name" value="WH-like_DNA-bd_sf"/>
</dbReference>